<dbReference type="Proteomes" id="UP001017257">
    <property type="component" value="Chromosome"/>
</dbReference>
<sequence length="102" mass="10585">MHRLSFVNANRSFPMCGCSTHQAQSDTTAERDPTAVTLKVEDMTCGHCASTITKAVEAGLPGAQVQADPATKLVSIRGTRDLAKVEALIAAAGYTPSVPALG</sequence>
<dbReference type="PROSITE" id="PS50846">
    <property type="entry name" value="HMA_2"/>
    <property type="match status" value="1"/>
</dbReference>
<keyword evidence="3" id="KW-1185">Reference proteome</keyword>
<name>A0ABY5RMJ6_9HYPH</name>
<proteinExistence type="predicted"/>
<evidence type="ECO:0000313" key="3">
    <source>
        <dbReference type="Proteomes" id="UP001017257"/>
    </source>
</evidence>
<evidence type="ECO:0000313" key="2">
    <source>
        <dbReference type="EMBL" id="UVF18460.1"/>
    </source>
</evidence>
<reference evidence="2" key="1">
    <citation type="submission" date="2022-08" db="EMBL/GenBank/DDBJ databases">
        <title>Microvirga terrae sp. nov., isolated from soil.</title>
        <authorList>
            <person name="Kim K.H."/>
            <person name="Seo Y.L."/>
            <person name="Kim J.M."/>
            <person name="Lee J.K."/>
            <person name="Han D.M."/>
            <person name="Jeon C.O."/>
        </authorList>
    </citation>
    <scope>NUCLEOTIDE SEQUENCE</scope>
    <source>
        <strain evidence="2">R24</strain>
    </source>
</reference>
<dbReference type="InterPro" id="IPR036163">
    <property type="entry name" value="HMA_dom_sf"/>
</dbReference>
<dbReference type="Gene3D" id="3.30.70.100">
    <property type="match status" value="1"/>
</dbReference>
<feature type="domain" description="HMA" evidence="1">
    <location>
        <begin position="34"/>
        <end position="97"/>
    </location>
</feature>
<evidence type="ECO:0000259" key="1">
    <source>
        <dbReference type="PROSITE" id="PS50846"/>
    </source>
</evidence>
<protein>
    <submittedName>
        <fullName evidence="2">Heavy-metal-associated domain-containing protein</fullName>
    </submittedName>
</protein>
<gene>
    <name evidence="2" type="ORF">HPT29_018480</name>
</gene>
<organism evidence="2 3">
    <name type="scientific">Microvirga terrae</name>
    <dbReference type="NCBI Taxonomy" id="2740529"/>
    <lineage>
        <taxon>Bacteria</taxon>
        <taxon>Pseudomonadati</taxon>
        <taxon>Pseudomonadota</taxon>
        <taxon>Alphaproteobacteria</taxon>
        <taxon>Hyphomicrobiales</taxon>
        <taxon>Methylobacteriaceae</taxon>
        <taxon>Microvirga</taxon>
    </lineage>
</organism>
<dbReference type="RefSeq" id="WP_259060154.1">
    <property type="nucleotide sequence ID" value="NZ_CP102845.1"/>
</dbReference>
<accession>A0ABY5RMJ6</accession>
<dbReference type="InterPro" id="IPR006121">
    <property type="entry name" value="HMA_dom"/>
</dbReference>
<dbReference type="SUPFAM" id="SSF55008">
    <property type="entry name" value="HMA, heavy metal-associated domain"/>
    <property type="match status" value="1"/>
</dbReference>
<dbReference type="EMBL" id="CP102845">
    <property type="protein sequence ID" value="UVF18460.1"/>
    <property type="molecule type" value="Genomic_DNA"/>
</dbReference>
<dbReference type="Pfam" id="PF00403">
    <property type="entry name" value="HMA"/>
    <property type="match status" value="1"/>
</dbReference>
<dbReference type="CDD" id="cd00371">
    <property type="entry name" value="HMA"/>
    <property type="match status" value="1"/>
</dbReference>